<sequence length="304" mass="34211">MSINLSQQHLLDYSEFAYGDETYYNESYLPFVEFQMTNQQKICSLLTTTKEHFSITNTTTTAATDDNDMTNKEEAPSRIILSLVNYVANEFDQDLNHRSCESPGLLSSSSTTSPYSDPQTPVNQSIAERRNRLDPKDNRLSSSTTTTASITTDIKTTTSIQTDTTNTDTVSVLFRDSDNYGGALLNDDIGLFEDSKKDSKSSSKKTSPTNLSIQSVDSQKGFFKMIFRSGKSPLSQNTCENKNDQRTLTIPLNNNRMMKSPETTTELTPQQQYQLNMRRHLEQALYVARKKSVAAAFRREVCPV</sequence>
<dbReference type="AlphaFoldDB" id="A0A9N9GFQ0"/>
<evidence type="ECO:0000313" key="3">
    <source>
        <dbReference type="Proteomes" id="UP000789831"/>
    </source>
</evidence>
<feature type="region of interest" description="Disordered" evidence="1">
    <location>
        <begin position="99"/>
        <end position="145"/>
    </location>
</feature>
<keyword evidence="3" id="KW-1185">Reference proteome</keyword>
<gene>
    <name evidence="2" type="ORF">AGERDE_LOCUS9196</name>
</gene>
<reference evidence="2" key="1">
    <citation type="submission" date="2021-06" db="EMBL/GenBank/DDBJ databases">
        <authorList>
            <person name="Kallberg Y."/>
            <person name="Tangrot J."/>
            <person name="Rosling A."/>
        </authorList>
    </citation>
    <scope>NUCLEOTIDE SEQUENCE</scope>
    <source>
        <strain evidence="2">MT106</strain>
    </source>
</reference>
<feature type="compositionally biased region" description="Basic and acidic residues" evidence="1">
    <location>
        <begin position="127"/>
        <end position="139"/>
    </location>
</feature>
<evidence type="ECO:0000256" key="1">
    <source>
        <dbReference type="SAM" id="MobiDB-lite"/>
    </source>
</evidence>
<feature type="compositionally biased region" description="Low complexity" evidence="1">
    <location>
        <begin position="102"/>
        <end position="116"/>
    </location>
</feature>
<dbReference type="Proteomes" id="UP000789831">
    <property type="component" value="Unassembled WGS sequence"/>
</dbReference>
<evidence type="ECO:0000313" key="2">
    <source>
        <dbReference type="EMBL" id="CAG8603006.1"/>
    </source>
</evidence>
<dbReference type="OrthoDB" id="10505344at2759"/>
<feature type="compositionally biased region" description="Polar residues" evidence="1">
    <location>
        <begin position="117"/>
        <end position="126"/>
    </location>
</feature>
<organism evidence="2 3">
    <name type="scientific">Ambispora gerdemannii</name>
    <dbReference type="NCBI Taxonomy" id="144530"/>
    <lineage>
        <taxon>Eukaryota</taxon>
        <taxon>Fungi</taxon>
        <taxon>Fungi incertae sedis</taxon>
        <taxon>Mucoromycota</taxon>
        <taxon>Glomeromycotina</taxon>
        <taxon>Glomeromycetes</taxon>
        <taxon>Archaeosporales</taxon>
        <taxon>Ambisporaceae</taxon>
        <taxon>Ambispora</taxon>
    </lineage>
</organism>
<comment type="caution">
    <text evidence="2">The sequence shown here is derived from an EMBL/GenBank/DDBJ whole genome shotgun (WGS) entry which is preliminary data.</text>
</comment>
<proteinExistence type="predicted"/>
<accession>A0A9N9GFQ0</accession>
<dbReference type="EMBL" id="CAJVPL010002207">
    <property type="protein sequence ID" value="CAG8603006.1"/>
    <property type="molecule type" value="Genomic_DNA"/>
</dbReference>
<name>A0A9N9GFQ0_9GLOM</name>
<protein>
    <submittedName>
        <fullName evidence="2">2840_t:CDS:1</fullName>
    </submittedName>
</protein>
<feature type="region of interest" description="Disordered" evidence="1">
    <location>
        <begin position="193"/>
        <end position="212"/>
    </location>
</feature>